<accession>A0A1E5G137</accession>
<dbReference type="InterPro" id="IPR036582">
    <property type="entry name" value="Mao_N_sf"/>
</dbReference>
<dbReference type="InterPro" id="IPR012854">
    <property type="entry name" value="Cu_amine_oxidase-like_N"/>
</dbReference>
<evidence type="ECO:0000313" key="3">
    <source>
        <dbReference type="EMBL" id="OEF96627.1"/>
    </source>
</evidence>
<protein>
    <recommendedName>
        <fullName evidence="2">Copper amine oxidase-like N-terminal domain-containing protein</fullName>
    </recommendedName>
</protein>
<feature type="domain" description="Copper amine oxidase-like N-terminal" evidence="2">
    <location>
        <begin position="38"/>
        <end position="143"/>
    </location>
</feature>
<comment type="caution">
    <text evidence="3">The sequence shown here is derived from an EMBL/GenBank/DDBJ whole genome shotgun (WGS) entry which is preliminary data.</text>
</comment>
<dbReference type="AlphaFoldDB" id="A0A1E5G137"/>
<dbReference type="RefSeq" id="WP_069643636.1">
    <property type="nucleotide sequence ID" value="NZ_MIJE01000031.1"/>
</dbReference>
<organism evidence="3 4">
    <name type="scientific">Desulfuribacillus alkaliarsenatis</name>
    <dbReference type="NCBI Taxonomy" id="766136"/>
    <lineage>
        <taxon>Bacteria</taxon>
        <taxon>Bacillati</taxon>
        <taxon>Bacillota</taxon>
        <taxon>Desulfuribacillia</taxon>
        <taxon>Desulfuribacillales</taxon>
        <taxon>Desulfuribacillaceae</taxon>
        <taxon>Desulfuribacillus</taxon>
    </lineage>
</organism>
<proteinExistence type="predicted"/>
<keyword evidence="4" id="KW-1185">Reference proteome</keyword>
<keyword evidence="1" id="KW-0732">Signal</keyword>
<gene>
    <name evidence="3" type="ORF">BHF68_08270</name>
</gene>
<feature type="signal peptide" evidence="1">
    <location>
        <begin position="1"/>
        <end position="28"/>
    </location>
</feature>
<dbReference type="Pfam" id="PF07833">
    <property type="entry name" value="Cu_amine_oxidN1"/>
    <property type="match status" value="1"/>
</dbReference>
<dbReference type="Proteomes" id="UP000094296">
    <property type="component" value="Unassembled WGS sequence"/>
</dbReference>
<dbReference type="Gene3D" id="3.30.457.10">
    <property type="entry name" value="Copper amine oxidase-like, N-terminal domain"/>
    <property type="match status" value="1"/>
</dbReference>
<dbReference type="SUPFAM" id="SSF55383">
    <property type="entry name" value="Copper amine oxidase, domain N"/>
    <property type="match status" value="1"/>
</dbReference>
<feature type="chain" id="PRO_5009176977" description="Copper amine oxidase-like N-terminal domain-containing protein" evidence="1">
    <location>
        <begin position="29"/>
        <end position="425"/>
    </location>
</feature>
<sequence length="425" mass="49516">MSKVKMRIAIYILCISLVFSLTVTSVSATTGAVEMEITINGELVVFEDAHPYINEDDRTMVPIRFISENLGAEVCWDGATQTVTVQKGENTITLQVDSDIITVNGESQQMDTRMTFNEEQGRNYVPLFFVSENLDSNLYWDMIDGVHFIDIEEHSWIEEFFDWEENFDLGSLLEPLDEEIAEQIANNILVDFQEALRNQDFTALDSMHSFYLEFIDEYGAMFFPDSAFDITFHDVVILESYGNYIVAEVEFDYLNYYRLNLRALNIYFAMLGDGIDPDEVSSQEIRDYVIANKYMKQLEEVEQQRYVRNLEIEKINEQWKINDFRIQTGYEWHDDLDIMAEQLTLEEIFEFAFLEMRAAFLFFGEFAGEFGADSGISVQEAMETFEAKLEEIKAEIAEHLGYDSFEELIKVEQSTEEFYRIIEQL</sequence>
<evidence type="ECO:0000256" key="1">
    <source>
        <dbReference type="SAM" id="SignalP"/>
    </source>
</evidence>
<dbReference type="EMBL" id="MIJE01000031">
    <property type="protein sequence ID" value="OEF96627.1"/>
    <property type="molecule type" value="Genomic_DNA"/>
</dbReference>
<evidence type="ECO:0000313" key="4">
    <source>
        <dbReference type="Proteomes" id="UP000094296"/>
    </source>
</evidence>
<reference evidence="3 4" key="1">
    <citation type="submission" date="2016-09" db="EMBL/GenBank/DDBJ databases">
        <title>Draft genome sequence for the type strain of Desulfuribacillus alkaliarsenatis AHT28, an obligately anaerobic, sulfidogenic bacterium isolated from Russian soda lake sediments.</title>
        <authorList>
            <person name="Abin C.A."/>
            <person name="Hollibaugh J.T."/>
        </authorList>
    </citation>
    <scope>NUCLEOTIDE SEQUENCE [LARGE SCALE GENOMIC DNA]</scope>
    <source>
        <strain evidence="3 4">AHT28</strain>
    </source>
</reference>
<evidence type="ECO:0000259" key="2">
    <source>
        <dbReference type="Pfam" id="PF07833"/>
    </source>
</evidence>
<dbReference type="STRING" id="766136.BHF68_08270"/>
<name>A0A1E5G137_9FIRM</name>